<evidence type="ECO:0000313" key="2">
    <source>
        <dbReference type="Proteomes" id="UP001065593"/>
    </source>
</evidence>
<name>A0ABQ5NI42_9BACI</name>
<reference evidence="1" key="1">
    <citation type="submission" date="2022-08" db="EMBL/GenBank/DDBJ databases">
        <title>Draft genome sequence of Lysinibacillus sp. strain KH24.</title>
        <authorList>
            <person name="Kanbe H."/>
            <person name="Itoh H."/>
        </authorList>
    </citation>
    <scope>NUCLEOTIDE SEQUENCE</scope>
    <source>
        <strain evidence="1">KH24</strain>
    </source>
</reference>
<accession>A0ABQ5NI42</accession>
<evidence type="ECO:0000313" key="1">
    <source>
        <dbReference type="EMBL" id="GLC87977.1"/>
    </source>
</evidence>
<gene>
    <name evidence="1" type="ORF">LYSBPC_11040</name>
</gene>
<protein>
    <recommendedName>
        <fullName evidence="3">DUF1657 domain-containing protein</fullName>
    </recommendedName>
</protein>
<sequence length="54" mass="6227">MINETMTDEITELVKQLTTENQQYFLTLVRVAAVAENAVRKQSQLNESTKQDVR</sequence>
<dbReference type="EMBL" id="BRZA01000001">
    <property type="protein sequence ID" value="GLC87977.1"/>
    <property type="molecule type" value="Genomic_DNA"/>
</dbReference>
<evidence type="ECO:0008006" key="3">
    <source>
        <dbReference type="Google" id="ProtNLM"/>
    </source>
</evidence>
<comment type="caution">
    <text evidence="1">The sequence shown here is derived from an EMBL/GenBank/DDBJ whole genome shotgun (WGS) entry which is preliminary data.</text>
</comment>
<keyword evidence="2" id="KW-1185">Reference proteome</keyword>
<dbReference type="RefSeq" id="WP_264987693.1">
    <property type="nucleotide sequence ID" value="NZ_BRZA01000001.1"/>
</dbReference>
<proteinExistence type="predicted"/>
<dbReference type="Proteomes" id="UP001065593">
    <property type="component" value="Unassembled WGS sequence"/>
</dbReference>
<organism evidence="1 2">
    <name type="scientific">Lysinibacillus piscis</name>
    <dbReference type="NCBI Taxonomy" id="2518931"/>
    <lineage>
        <taxon>Bacteria</taxon>
        <taxon>Bacillati</taxon>
        <taxon>Bacillota</taxon>
        <taxon>Bacilli</taxon>
        <taxon>Bacillales</taxon>
        <taxon>Bacillaceae</taxon>
        <taxon>Lysinibacillus</taxon>
    </lineage>
</organism>